<dbReference type="EMBL" id="FWXN01000008">
    <property type="protein sequence ID" value="SMC73225.1"/>
    <property type="molecule type" value="Genomic_DNA"/>
</dbReference>
<sequence length="163" mass="17154">MNRKSAASLIATLTMALGTLALPGAAVAESPRKASDPQSHHVGADVETTGSIKVIDSGETATGGYVTFTGEGTVTVDGKQSSPFAPAATVRVGGGEWRYGTTVNAGGQKTCFSKYYHWYNRHSATASMDGYTDTVTQGAKGWAEAYVIRWTSNTCKVYWSNSA</sequence>
<dbReference type="Pfam" id="PF09683">
    <property type="entry name" value="Lactococcin_972"/>
    <property type="match status" value="1"/>
</dbReference>
<protein>
    <submittedName>
        <fullName evidence="3 4">Bacteriocin</fullName>
    </submittedName>
</protein>
<proteinExistence type="predicted"/>
<dbReference type="Proteomes" id="UP000593998">
    <property type="component" value="Chromosome"/>
</dbReference>
<dbReference type="Gene3D" id="2.60.40.2850">
    <property type="match status" value="1"/>
</dbReference>
<dbReference type="EMBL" id="CP062789">
    <property type="protein sequence ID" value="QOK23179.1"/>
    <property type="molecule type" value="Genomic_DNA"/>
</dbReference>
<evidence type="ECO:0000313" key="4">
    <source>
        <dbReference type="EMBL" id="SMC73225.1"/>
    </source>
</evidence>
<organism evidence="4 5">
    <name type="scientific">Janibacter indicus</name>
    <dbReference type="NCBI Taxonomy" id="857417"/>
    <lineage>
        <taxon>Bacteria</taxon>
        <taxon>Bacillati</taxon>
        <taxon>Actinomycetota</taxon>
        <taxon>Actinomycetes</taxon>
        <taxon>Micrococcales</taxon>
        <taxon>Intrasporangiaceae</taxon>
        <taxon>Janibacter</taxon>
    </lineage>
</organism>
<feature type="region of interest" description="Disordered" evidence="1">
    <location>
        <begin position="29"/>
        <end position="50"/>
    </location>
</feature>
<accession>A0A1W2BJV6</accession>
<reference evidence="3 6" key="2">
    <citation type="submission" date="2020-10" db="EMBL/GenBank/DDBJ databases">
        <title>Janibacter indicus TT2 genome sequence.</title>
        <authorList>
            <person name="Lee K."/>
            <person name="Ganzorig M."/>
        </authorList>
    </citation>
    <scope>NUCLEOTIDE SEQUENCE [LARGE SCALE GENOMIC DNA]</scope>
    <source>
        <strain evidence="3 6">TT2</strain>
    </source>
</reference>
<dbReference type="RefSeq" id="WP_083545956.1">
    <property type="nucleotide sequence ID" value="NZ_CP013290.1"/>
</dbReference>
<evidence type="ECO:0000256" key="1">
    <source>
        <dbReference type="SAM" id="MobiDB-lite"/>
    </source>
</evidence>
<dbReference type="Proteomes" id="UP000192634">
    <property type="component" value="Unassembled WGS sequence"/>
</dbReference>
<dbReference type="InterPro" id="IPR006540">
    <property type="entry name" value="Lactococcin_972"/>
</dbReference>
<feature type="compositionally biased region" description="Basic and acidic residues" evidence="1">
    <location>
        <begin position="30"/>
        <end position="44"/>
    </location>
</feature>
<evidence type="ECO:0000313" key="6">
    <source>
        <dbReference type="Proteomes" id="UP000593998"/>
    </source>
</evidence>
<evidence type="ECO:0000313" key="3">
    <source>
        <dbReference type="EMBL" id="QOK23179.1"/>
    </source>
</evidence>
<dbReference type="AlphaFoldDB" id="A0A1W2BJV6"/>
<feature type="signal peptide" evidence="2">
    <location>
        <begin position="1"/>
        <end position="28"/>
    </location>
</feature>
<evidence type="ECO:0000256" key="2">
    <source>
        <dbReference type="SAM" id="SignalP"/>
    </source>
</evidence>
<dbReference type="OrthoDB" id="4259471at2"/>
<name>A0A1W2BJV6_9MICO</name>
<feature type="chain" id="PRO_5036027826" evidence="2">
    <location>
        <begin position="29"/>
        <end position="163"/>
    </location>
</feature>
<reference evidence="4 5" key="1">
    <citation type="submission" date="2017-04" db="EMBL/GenBank/DDBJ databases">
        <authorList>
            <person name="Afonso C.L."/>
            <person name="Miller P.J."/>
            <person name="Scott M.A."/>
            <person name="Spackman E."/>
            <person name="Goraichik I."/>
            <person name="Dimitrov K.M."/>
            <person name="Suarez D.L."/>
            <person name="Swayne D.E."/>
        </authorList>
    </citation>
    <scope>NUCLEOTIDE SEQUENCE [LARGE SCALE GENOMIC DNA]</scope>
    <source>
        <strain evidence="4 5">CGMCC 1.12511</strain>
    </source>
</reference>
<gene>
    <name evidence="3" type="ORF">IGS73_01710</name>
    <name evidence="4" type="ORF">SAMN06296429_10899</name>
</gene>
<evidence type="ECO:0000313" key="5">
    <source>
        <dbReference type="Proteomes" id="UP000192634"/>
    </source>
</evidence>
<keyword evidence="2" id="KW-0732">Signal</keyword>